<evidence type="ECO:0000313" key="8">
    <source>
        <dbReference type="Proteomes" id="UP000654345"/>
    </source>
</evidence>
<dbReference type="Proteomes" id="UP000654345">
    <property type="component" value="Unassembled WGS sequence"/>
</dbReference>
<evidence type="ECO:0000256" key="3">
    <source>
        <dbReference type="ARBA" id="ARBA00023115"/>
    </source>
</evidence>
<reference evidence="7 8" key="1">
    <citation type="journal article" date="2021" name="Int. J. Syst. Evol. Microbiol.">
        <title>Reticulibacter mediterranei gen. nov., sp. nov., within the new family Reticulibacteraceae fam. nov., and Ktedonospora formicarum gen. nov., sp. nov., Ktedonobacter robiniae sp. nov., Dictyobacter formicarum sp. nov. and Dictyobacter arantiisoli sp. nov., belonging to the class Ktedonobacteria.</title>
        <authorList>
            <person name="Yabe S."/>
            <person name="Zheng Y."/>
            <person name="Wang C.M."/>
            <person name="Sakai Y."/>
            <person name="Abe K."/>
            <person name="Yokota A."/>
            <person name="Donadio S."/>
            <person name="Cavaletti L."/>
            <person name="Monciardini P."/>
        </authorList>
    </citation>
    <scope>NUCLEOTIDE SEQUENCE [LARGE SCALE GENOMIC DNA]</scope>
    <source>
        <strain evidence="7 8">SOSP1-30</strain>
    </source>
</reference>
<evidence type="ECO:0000256" key="4">
    <source>
        <dbReference type="PROSITE-ProRule" id="PRU00354"/>
    </source>
</evidence>
<keyword evidence="8" id="KW-1185">Reference proteome</keyword>
<feature type="transmembrane region" description="Helical" evidence="5">
    <location>
        <begin position="149"/>
        <end position="170"/>
    </location>
</feature>
<dbReference type="InterPro" id="IPR029063">
    <property type="entry name" value="SAM-dependent_MTases_sf"/>
</dbReference>
<feature type="transmembrane region" description="Helical" evidence="5">
    <location>
        <begin position="35"/>
        <end position="57"/>
    </location>
</feature>
<dbReference type="Gene3D" id="1.20.1250.20">
    <property type="entry name" value="MFS general substrate transporter like domains"/>
    <property type="match status" value="1"/>
</dbReference>
<dbReference type="Gene3D" id="3.40.50.150">
    <property type="entry name" value="Vaccinia Virus protein VP39"/>
    <property type="match status" value="1"/>
</dbReference>
<dbReference type="EMBL" id="BNJG01000004">
    <property type="protein sequence ID" value="GHO60194.1"/>
    <property type="molecule type" value="Genomic_DNA"/>
</dbReference>
<feature type="transmembrane region" description="Helical" evidence="5">
    <location>
        <begin position="69"/>
        <end position="87"/>
    </location>
</feature>
<name>A0ABQ3V4U1_9CHLR</name>
<feature type="transmembrane region" description="Helical" evidence="5">
    <location>
        <begin position="202"/>
        <end position="222"/>
    </location>
</feature>
<feature type="domain" description="PABS" evidence="6">
    <location>
        <begin position="207"/>
        <end position="459"/>
    </location>
</feature>
<protein>
    <submittedName>
        <fullName evidence="7">Spermidine synthase</fullName>
    </submittedName>
</protein>
<dbReference type="InterPro" id="IPR036259">
    <property type="entry name" value="MFS_trans_sf"/>
</dbReference>
<dbReference type="PANTHER" id="PTHR43317">
    <property type="entry name" value="THERMOSPERMINE SYNTHASE ACAULIS5"/>
    <property type="match status" value="1"/>
</dbReference>
<gene>
    <name evidence="7" type="ORF">KSB_86690</name>
</gene>
<feature type="transmembrane region" description="Helical" evidence="5">
    <location>
        <begin position="107"/>
        <end position="128"/>
    </location>
</feature>
<feature type="active site" description="Proton acceptor" evidence="4">
    <location>
        <position position="371"/>
    </location>
</feature>
<comment type="caution">
    <text evidence="7">The sequence shown here is derived from an EMBL/GenBank/DDBJ whole genome shotgun (WGS) entry which is preliminary data.</text>
</comment>
<dbReference type="Pfam" id="PF01564">
    <property type="entry name" value="Spermine_synth"/>
    <property type="match status" value="1"/>
</dbReference>
<feature type="transmembrane region" description="Helical" evidence="5">
    <location>
        <begin position="176"/>
        <end position="195"/>
    </location>
</feature>
<keyword evidence="5" id="KW-0812">Transmembrane</keyword>
<organism evidence="7 8">
    <name type="scientific">Ktedonobacter robiniae</name>
    <dbReference type="NCBI Taxonomy" id="2778365"/>
    <lineage>
        <taxon>Bacteria</taxon>
        <taxon>Bacillati</taxon>
        <taxon>Chloroflexota</taxon>
        <taxon>Ktedonobacteria</taxon>
        <taxon>Ktedonobacterales</taxon>
        <taxon>Ktedonobacteraceae</taxon>
        <taxon>Ktedonobacter</taxon>
    </lineage>
</organism>
<evidence type="ECO:0000256" key="1">
    <source>
        <dbReference type="ARBA" id="ARBA00007867"/>
    </source>
</evidence>
<dbReference type="NCBIfam" id="NF037959">
    <property type="entry name" value="MFS_SpdSyn"/>
    <property type="match status" value="1"/>
</dbReference>
<dbReference type="InterPro" id="IPR030374">
    <property type="entry name" value="PABS"/>
</dbReference>
<dbReference type="SUPFAM" id="SSF53335">
    <property type="entry name" value="S-adenosyl-L-methionine-dependent methyltransferases"/>
    <property type="match status" value="1"/>
</dbReference>
<evidence type="ECO:0000256" key="2">
    <source>
        <dbReference type="ARBA" id="ARBA00022679"/>
    </source>
</evidence>
<evidence type="ECO:0000259" key="6">
    <source>
        <dbReference type="PROSITE" id="PS51006"/>
    </source>
</evidence>
<keyword evidence="5" id="KW-1133">Transmembrane helix</keyword>
<accession>A0ABQ3V4U1</accession>
<comment type="similarity">
    <text evidence="1">Belongs to the spermidine/spermine synthase family.</text>
</comment>
<evidence type="ECO:0000313" key="7">
    <source>
        <dbReference type="EMBL" id="GHO60194.1"/>
    </source>
</evidence>
<dbReference type="RefSeq" id="WP_201376360.1">
    <property type="nucleotide sequence ID" value="NZ_BNJG01000004.1"/>
</dbReference>
<dbReference type="CDD" id="cd02440">
    <property type="entry name" value="AdoMet_MTases"/>
    <property type="match status" value="1"/>
</dbReference>
<keyword evidence="2 4" id="KW-0808">Transferase</keyword>
<dbReference type="SUPFAM" id="SSF103473">
    <property type="entry name" value="MFS general substrate transporter"/>
    <property type="match status" value="1"/>
</dbReference>
<dbReference type="PROSITE" id="PS51006">
    <property type="entry name" value="PABS_2"/>
    <property type="match status" value="1"/>
</dbReference>
<keyword evidence="5" id="KW-0472">Membrane</keyword>
<keyword evidence="3 4" id="KW-0620">Polyamine biosynthesis</keyword>
<evidence type="ECO:0000256" key="5">
    <source>
        <dbReference type="SAM" id="Phobius"/>
    </source>
</evidence>
<sequence>MKRSFFIILVFISGMTSLGLEMCASRLLGAYFGSSLYIWAVLIGLILIYLTTGYFLGGRVADRYPSERVLCLITGSAAVATALIPFISQSVLSWSVDAIEHISVSAFLGSLLGTVLLFAIPVTLLGLVSPLAIRLVTSDVKRSGRISGSLYAISTCGSILGSFLPVLWLIPTFGVRRTFLIFAALLFAASLWGLWQMQPRPLWRPLAVIIQATLIGTLLMQLGPLKQIPNLIYHQESLYNYIQVVQQPDGTRQLILNEGQAIHSVYYPDKTHVLTGWYWDYFLAAPYFNKGFTPDKLHRVGIVGLAGGTIAHQFTQVYGPVPIDGVEIDPAIVDVGRKYFDMNEPNLHVHVQDGRPYIATTHETYDEVVIDAFQQPYIPFQLTTKEFFSQVRSHLSPQGVVTLNTGHTQTDYRLVQSIVATMSTVYPSVYVFNVPNTFNTVVMATMQPTSMETFRAQLSQVDPSTTLGQVANEVLPVVQKGQPGNGVVFTDDRAPIEELTDQLLLSYIQGQP</sequence>
<dbReference type="PANTHER" id="PTHR43317:SF1">
    <property type="entry name" value="THERMOSPERMINE SYNTHASE ACAULIS5"/>
    <property type="match status" value="1"/>
</dbReference>
<proteinExistence type="inferred from homology"/>